<dbReference type="Gramene" id="Pp3c6_26560V3.2">
    <property type="protein sequence ID" value="Pp3c6_26560V3.2"/>
    <property type="gene ID" value="Pp3c6_26560"/>
</dbReference>
<dbReference type="EMBL" id="ABEU02000006">
    <property type="status" value="NOT_ANNOTATED_CDS"/>
    <property type="molecule type" value="Genomic_DNA"/>
</dbReference>
<feature type="compositionally biased region" description="Basic and acidic residues" evidence="1">
    <location>
        <begin position="1"/>
        <end position="12"/>
    </location>
</feature>
<accession>A0A7I4FSB2</accession>
<dbReference type="EnsemblPlants" id="Pp3c6_26560V3.2">
    <property type="protein sequence ID" value="Pp3c6_26560V3.2"/>
    <property type="gene ID" value="Pp3c6_26560"/>
</dbReference>
<evidence type="ECO:0000313" key="3">
    <source>
        <dbReference type="Proteomes" id="UP000006727"/>
    </source>
</evidence>
<dbReference type="EnsemblPlants" id="Pp3c6_26560V3.3">
    <property type="protein sequence ID" value="Pp3c6_26560V3.3"/>
    <property type="gene ID" value="Pp3c6_26560"/>
</dbReference>
<dbReference type="Gramene" id="Pp3c6_26560V3.3">
    <property type="protein sequence ID" value="Pp3c6_26560V3.3"/>
    <property type="gene ID" value="Pp3c6_26560"/>
</dbReference>
<reference evidence="2 3" key="2">
    <citation type="journal article" date="2018" name="Plant J.">
        <title>The Physcomitrella patens chromosome-scale assembly reveals moss genome structure and evolution.</title>
        <authorList>
            <person name="Lang D."/>
            <person name="Ullrich K.K."/>
            <person name="Murat F."/>
            <person name="Fuchs J."/>
            <person name="Jenkins J."/>
            <person name="Haas F.B."/>
            <person name="Piednoel M."/>
            <person name="Gundlach H."/>
            <person name="Van Bel M."/>
            <person name="Meyberg R."/>
            <person name="Vives C."/>
            <person name="Morata J."/>
            <person name="Symeonidi A."/>
            <person name="Hiss M."/>
            <person name="Muchero W."/>
            <person name="Kamisugi Y."/>
            <person name="Saleh O."/>
            <person name="Blanc G."/>
            <person name="Decker E.L."/>
            <person name="van Gessel N."/>
            <person name="Grimwood J."/>
            <person name="Hayes R.D."/>
            <person name="Graham S.W."/>
            <person name="Gunter L.E."/>
            <person name="McDaniel S.F."/>
            <person name="Hoernstein S.N.W."/>
            <person name="Larsson A."/>
            <person name="Li F.W."/>
            <person name="Perroud P.F."/>
            <person name="Phillips J."/>
            <person name="Ranjan P."/>
            <person name="Rokshar D.S."/>
            <person name="Rothfels C.J."/>
            <person name="Schneider L."/>
            <person name="Shu S."/>
            <person name="Stevenson D.W."/>
            <person name="Thummler F."/>
            <person name="Tillich M."/>
            <person name="Villarreal Aguilar J.C."/>
            <person name="Widiez T."/>
            <person name="Wong G.K."/>
            <person name="Wymore A."/>
            <person name="Zhang Y."/>
            <person name="Zimmer A.D."/>
            <person name="Quatrano R.S."/>
            <person name="Mayer K.F.X."/>
            <person name="Goodstein D."/>
            <person name="Casacuberta J.M."/>
            <person name="Vandepoele K."/>
            <person name="Reski R."/>
            <person name="Cuming A.C."/>
            <person name="Tuskan G.A."/>
            <person name="Maumus F."/>
            <person name="Salse J."/>
            <person name="Schmutz J."/>
            <person name="Rensing S.A."/>
        </authorList>
    </citation>
    <scope>NUCLEOTIDE SEQUENCE [LARGE SCALE GENOMIC DNA]</scope>
    <source>
        <strain evidence="2 3">cv. Gransden 2004</strain>
    </source>
</reference>
<organism evidence="2 3">
    <name type="scientific">Physcomitrium patens</name>
    <name type="common">Spreading-leaved earth moss</name>
    <name type="synonym">Physcomitrella patens</name>
    <dbReference type="NCBI Taxonomy" id="3218"/>
    <lineage>
        <taxon>Eukaryota</taxon>
        <taxon>Viridiplantae</taxon>
        <taxon>Streptophyta</taxon>
        <taxon>Embryophyta</taxon>
        <taxon>Bryophyta</taxon>
        <taxon>Bryophytina</taxon>
        <taxon>Bryopsida</taxon>
        <taxon>Funariidae</taxon>
        <taxon>Funariales</taxon>
        <taxon>Funariaceae</taxon>
        <taxon>Physcomitrium</taxon>
    </lineage>
</organism>
<evidence type="ECO:0000256" key="1">
    <source>
        <dbReference type="SAM" id="MobiDB-lite"/>
    </source>
</evidence>
<keyword evidence="3" id="KW-1185">Reference proteome</keyword>
<protein>
    <submittedName>
        <fullName evidence="2">Uncharacterized protein</fullName>
    </submittedName>
</protein>
<sequence length="30" mass="3376">MLPEMDHKRPQHEASGQTSGLEELLHCSIT</sequence>
<dbReference type="AlphaFoldDB" id="A0A7I4FSB2"/>
<dbReference type="Proteomes" id="UP000006727">
    <property type="component" value="Chromosome 6"/>
</dbReference>
<proteinExistence type="predicted"/>
<feature type="region of interest" description="Disordered" evidence="1">
    <location>
        <begin position="1"/>
        <end position="30"/>
    </location>
</feature>
<evidence type="ECO:0000313" key="2">
    <source>
        <dbReference type="EnsemblPlants" id="Pp3c6_26560V3.2"/>
    </source>
</evidence>
<reference evidence="2" key="3">
    <citation type="submission" date="2020-12" db="UniProtKB">
        <authorList>
            <consortium name="EnsemblPlants"/>
        </authorList>
    </citation>
    <scope>IDENTIFICATION</scope>
</reference>
<reference evidence="2 3" key="1">
    <citation type="journal article" date="2008" name="Science">
        <title>The Physcomitrella genome reveals evolutionary insights into the conquest of land by plants.</title>
        <authorList>
            <person name="Rensing S."/>
            <person name="Lang D."/>
            <person name="Zimmer A."/>
            <person name="Terry A."/>
            <person name="Salamov A."/>
            <person name="Shapiro H."/>
            <person name="Nishiyama T."/>
            <person name="Perroud P.-F."/>
            <person name="Lindquist E."/>
            <person name="Kamisugi Y."/>
            <person name="Tanahashi T."/>
            <person name="Sakakibara K."/>
            <person name="Fujita T."/>
            <person name="Oishi K."/>
            <person name="Shin-I T."/>
            <person name="Kuroki Y."/>
            <person name="Toyoda A."/>
            <person name="Suzuki Y."/>
            <person name="Hashimoto A."/>
            <person name="Yamaguchi K."/>
            <person name="Sugano A."/>
            <person name="Kohara Y."/>
            <person name="Fujiyama A."/>
            <person name="Anterola A."/>
            <person name="Aoki S."/>
            <person name="Ashton N."/>
            <person name="Barbazuk W.B."/>
            <person name="Barker E."/>
            <person name="Bennetzen J."/>
            <person name="Bezanilla M."/>
            <person name="Blankenship R."/>
            <person name="Cho S.H."/>
            <person name="Dutcher S."/>
            <person name="Estelle M."/>
            <person name="Fawcett J.A."/>
            <person name="Gundlach H."/>
            <person name="Hanada K."/>
            <person name="Heyl A."/>
            <person name="Hicks K.A."/>
            <person name="Hugh J."/>
            <person name="Lohr M."/>
            <person name="Mayer K."/>
            <person name="Melkozernov A."/>
            <person name="Murata T."/>
            <person name="Nelson D."/>
            <person name="Pils B."/>
            <person name="Prigge M."/>
            <person name="Reiss B."/>
            <person name="Renner T."/>
            <person name="Rombauts S."/>
            <person name="Rushton P."/>
            <person name="Sanderfoot A."/>
            <person name="Schween G."/>
            <person name="Shiu S.-H."/>
            <person name="Stueber K."/>
            <person name="Theodoulou F.L."/>
            <person name="Tu H."/>
            <person name="Van de Peer Y."/>
            <person name="Verrier P.J."/>
            <person name="Waters E."/>
            <person name="Wood A."/>
            <person name="Yang L."/>
            <person name="Cove D."/>
            <person name="Cuming A."/>
            <person name="Hasebe M."/>
            <person name="Lucas S."/>
            <person name="Mishler D.B."/>
            <person name="Reski R."/>
            <person name="Grigoriev I."/>
            <person name="Quatrano R.S."/>
            <person name="Boore J.L."/>
        </authorList>
    </citation>
    <scope>NUCLEOTIDE SEQUENCE [LARGE SCALE GENOMIC DNA]</scope>
    <source>
        <strain evidence="2 3">cv. Gransden 2004</strain>
    </source>
</reference>
<name>A0A7I4FSB2_PHYPA</name>